<organism evidence="2 3">
    <name type="scientific">Providencia stuartii ATCC 25827</name>
    <dbReference type="NCBI Taxonomy" id="471874"/>
    <lineage>
        <taxon>Bacteria</taxon>
        <taxon>Pseudomonadati</taxon>
        <taxon>Pseudomonadota</taxon>
        <taxon>Gammaproteobacteria</taxon>
        <taxon>Enterobacterales</taxon>
        <taxon>Morganellaceae</taxon>
        <taxon>Providencia</taxon>
    </lineage>
</organism>
<dbReference type="SMART" id="SM00860">
    <property type="entry name" value="SMI1_KNR4"/>
    <property type="match status" value="1"/>
</dbReference>
<feature type="domain" description="Knr4/Smi1-like" evidence="1">
    <location>
        <begin position="11"/>
        <end position="139"/>
    </location>
</feature>
<gene>
    <name evidence="2" type="ORF">PROSTU_04836</name>
</gene>
<dbReference type="InterPro" id="IPR037883">
    <property type="entry name" value="Knr4/Smi1-like_sf"/>
</dbReference>
<dbReference type="Gene3D" id="3.40.1580.10">
    <property type="entry name" value="SMI1/KNR4-like"/>
    <property type="match status" value="1"/>
</dbReference>
<evidence type="ECO:0000313" key="3">
    <source>
        <dbReference type="Proteomes" id="UP000004506"/>
    </source>
</evidence>
<accession>A0AA86YEL7</accession>
<name>A0AA86YEL7_PROST</name>
<protein>
    <submittedName>
        <fullName evidence="2">SMI1 / KNR4 family protein</fullName>
    </submittedName>
</protein>
<dbReference type="InterPro" id="IPR018958">
    <property type="entry name" value="Knr4/Smi1-like_dom"/>
</dbReference>
<comment type="caution">
    <text evidence="2">The sequence shown here is derived from an EMBL/GenBank/DDBJ whole genome shotgun (WGS) entry which is preliminary data.</text>
</comment>
<reference evidence="3" key="2">
    <citation type="submission" date="2008-04" db="EMBL/GenBank/DDBJ databases">
        <title>Draft genome sequence of Providencia stuartii(ATCC 25827).</title>
        <authorList>
            <person name="Sudarsanam P."/>
            <person name="Ley R."/>
            <person name="Guruge J."/>
            <person name="Turnbaugh P.J."/>
            <person name="Mahowald M."/>
            <person name="Liep D."/>
            <person name="Gordon J."/>
        </authorList>
    </citation>
    <scope>NUCLEOTIDE SEQUENCE [LARGE SCALE GENOMIC DNA]</scope>
    <source>
        <strain evidence="3">ATCC 25827</strain>
    </source>
</reference>
<evidence type="ECO:0000313" key="2">
    <source>
        <dbReference type="EMBL" id="EDU57591.1"/>
    </source>
</evidence>
<sequence>MTIELVFPEKSLSNDELNQFELLFIAKLPEAFKRHYLTINGGFIGEDSNINSYFGGFNPIKYGKLPIEKLIEDIGDLDVILNNKSVHYEQGSFIPFGYDNGGNTLLLSLKKDSYGEVYFHSYDGLFQKEYSNFESFLNDVFGNDYY</sequence>
<reference evidence="3" key="1">
    <citation type="submission" date="2008-04" db="EMBL/GenBank/DDBJ databases">
        <title>Draft genome sequence of Providencia stuartii (ATCC 25827).</title>
        <authorList>
            <person name="Sudarsanam P."/>
            <person name="Ley R."/>
            <person name="Guruge J."/>
            <person name="Turnbaugh P.J."/>
            <person name="Mahowald M."/>
            <person name="Liep D."/>
            <person name="Gordon J."/>
        </authorList>
    </citation>
    <scope>NUCLEOTIDE SEQUENCE [LARGE SCALE GENOMIC DNA]</scope>
    <source>
        <strain evidence="3">ATCC 25827</strain>
    </source>
</reference>
<dbReference type="RefSeq" id="WP_004927418.1">
    <property type="nucleotide sequence ID" value="NZ_DS607683.1"/>
</dbReference>
<reference evidence="2 3" key="3">
    <citation type="submission" date="2008-05" db="EMBL/GenBank/DDBJ databases">
        <authorList>
            <person name="Fulton L."/>
            <person name="Clifton S."/>
            <person name="Fulton B."/>
            <person name="Xu J."/>
            <person name="Minx P."/>
            <person name="Pepin K.H."/>
            <person name="Johnson M."/>
            <person name="Thiruvilangam P."/>
            <person name="Bhonagiri V."/>
            <person name="Nash W.E."/>
            <person name="Mardis E.R."/>
            <person name="Wilson R.K."/>
        </authorList>
    </citation>
    <scope>NUCLEOTIDE SEQUENCE [LARGE SCALE GENOMIC DNA]</scope>
    <source>
        <strain evidence="2 3">ATCC 25827</strain>
    </source>
</reference>
<evidence type="ECO:0000259" key="1">
    <source>
        <dbReference type="SMART" id="SM00860"/>
    </source>
</evidence>
<proteinExistence type="predicted"/>
<dbReference type="Pfam" id="PF09346">
    <property type="entry name" value="SMI1_KNR4"/>
    <property type="match status" value="1"/>
</dbReference>
<dbReference type="Proteomes" id="UP000004506">
    <property type="component" value="Unassembled WGS sequence"/>
</dbReference>
<dbReference type="SUPFAM" id="SSF160631">
    <property type="entry name" value="SMI1/KNR4-like"/>
    <property type="match status" value="1"/>
</dbReference>
<dbReference type="AlphaFoldDB" id="A0AA86YEL7"/>
<dbReference type="EMBL" id="ABJD02000118">
    <property type="protein sequence ID" value="EDU57591.1"/>
    <property type="molecule type" value="Genomic_DNA"/>
</dbReference>